<dbReference type="PROSITE" id="PS51257">
    <property type="entry name" value="PROKAR_LIPOPROTEIN"/>
    <property type="match status" value="1"/>
</dbReference>
<dbReference type="OrthoDB" id="7605060at2"/>
<accession>A0A0S1B400</accession>
<sequence precursor="true">MRRLSTLVIGTLLAFGACGASLAATATQPIPARSAQTADLQTLRALLKTPESELDLARAKLAIDRQIDPEVDVTGTLRQLDALAARIKARFPATATSQTKLQLLVTSLSQPGPWNDYRPFSYDLDDPFGKDIRNKLLSTYLATRRGNCVSMPILLVILGQKLGLDITLATAPLHVLAKFRNDQGQWINIEATSFGTKGDASYQQELGITPKAVANGIYLRPLGRRESVAVMMNTLMEFYREEPVRRMAVADLVLQTDPKEITAMLHKGGAYYDLLKQRYMSRYRSPAAIPPEERAEFEALSEGNRTWFAKAEALGWTETTQAQDVNYLQSIQRTKDAQQGGR</sequence>
<feature type="chain" id="PRO_5006588754" evidence="2">
    <location>
        <begin position="24"/>
        <end position="342"/>
    </location>
</feature>
<evidence type="ECO:0000259" key="3">
    <source>
        <dbReference type="Pfam" id="PF13369"/>
    </source>
</evidence>
<dbReference type="Proteomes" id="UP000061010">
    <property type="component" value="Chromosome"/>
</dbReference>
<dbReference type="EMBL" id="CP012900">
    <property type="protein sequence ID" value="ALJ29777.1"/>
    <property type="molecule type" value="Genomic_DNA"/>
</dbReference>
<dbReference type="InterPro" id="IPR032698">
    <property type="entry name" value="SirB1_N"/>
</dbReference>
<organism evidence="4 5">
    <name type="scientific">Stenotrophomonas acidaminiphila</name>
    <dbReference type="NCBI Taxonomy" id="128780"/>
    <lineage>
        <taxon>Bacteria</taxon>
        <taxon>Pseudomonadati</taxon>
        <taxon>Pseudomonadota</taxon>
        <taxon>Gammaproteobacteria</taxon>
        <taxon>Lysobacterales</taxon>
        <taxon>Lysobacteraceae</taxon>
        <taxon>Stenotrophomonas</taxon>
    </lineage>
</organism>
<keyword evidence="5" id="KW-1185">Reference proteome</keyword>
<comment type="similarity">
    <text evidence="1">Belongs to the UPF0162 family.</text>
</comment>
<protein>
    <submittedName>
        <fullName evidence="4">Transglutaminase-like superfamily protein</fullName>
    </submittedName>
</protein>
<gene>
    <name evidence="4" type="ORF">AOT14_34390</name>
</gene>
<evidence type="ECO:0000313" key="4">
    <source>
        <dbReference type="EMBL" id="ALJ29777.1"/>
    </source>
</evidence>
<dbReference type="Pfam" id="PF13369">
    <property type="entry name" value="Transglut_core2"/>
    <property type="match status" value="1"/>
</dbReference>
<dbReference type="PATRIC" id="fig|128780.6.peg.3482"/>
<reference evidence="4 5" key="1">
    <citation type="journal article" date="2015" name="Genome Announc.">
        <title>Complete Genome Sequencing of Stenotrophomonas acidaminiphila ZAC14D2_NAIMI4_2, a Multidrug-Resistant Strain Isolated from Sediments of a Polluted River in Mexico, Uncovers New Antibiotic Resistance Genes and a Novel Class-II Lasso Peptide Biosynthesis Gene Cluster.</title>
        <authorList>
            <person name="Vinuesa P."/>
            <person name="Ochoa-Sanchez L.E."/>
        </authorList>
    </citation>
    <scope>NUCLEOTIDE SEQUENCE [LARGE SCALE GENOMIC DNA]</scope>
    <source>
        <strain evidence="4 5">ZAC14D2_NAIMI4_2</strain>
    </source>
</reference>
<evidence type="ECO:0000256" key="1">
    <source>
        <dbReference type="ARBA" id="ARBA00007100"/>
    </source>
</evidence>
<evidence type="ECO:0000313" key="5">
    <source>
        <dbReference type="Proteomes" id="UP000061010"/>
    </source>
</evidence>
<dbReference type="KEGG" id="sacz:AOT14_34390"/>
<keyword evidence="2" id="KW-0732">Signal</keyword>
<dbReference type="AlphaFoldDB" id="A0A0S1B400"/>
<evidence type="ECO:0000256" key="2">
    <source>
        <dbReference type="SAM" id="SignalP"/>
    </source>
</evidence>
<proteinExistence type="inferred from homology"/>
<feature type="signal peptide" evidence="2">
    <location>
        <begin position="1"/>
        <end position="23"/>
    </location>
</feature>
<name>A0A0S1B400_9GAMM</name>
<feature type="domain" description="Protein SirB1 N-terminal" evidence="3">
    <location>
        <begin position="77"/>
        <end position="195"/>
    </location>
</feature>